<reference evidence="11 12" key="1">
    <citation type="submission" date="2018-12" db="EMBL/GenBank/DDBJ databases">
        <title>Complete genome sequence of Flaviflexus sp. H23T48.</title>
        <authorList>
            <person name="Bae J.-W."/>
            <person name="Lee J.-Y."/>
        </authorList>
    </citation>
    <scope>NUCLEOTIDE SEQUENCE [LARGE SCALE GENOMIC DNA]</scope>
    <source>
        <strain evidence="11 12">H23T48</strain>
    </source>
</reference>
<evidence type="ECO:0000256" key="10">
    <source>
        <dbReference type="HAMAP-Rule" id="MF_00454"/>
    </source>
</evidence>
<comment type="function">
    <text evidence="9 10">Fluoride-specific ion channel. Important for reducing fluoride concentration in the cell, thus reducing its toxicity.</text>
</comment>
<keyword evidence="10" id="KW-0813">Transport</keyword>
<dbReference type="PANTHER" id="PTHR28259:SF1">
    <property type="entry name" value="FLUORIDE EXPORT PROTEIN 1-RELATED"/>
    <property type="match status" value="1"/>
</dbReference>
<sequence>MKSRWHRLTQFASSWWVPAIIIFVGGALGTASRQAVTMAIPGSEQLLSLLLINVTGAFLLGMLLEWLQRTDALNAHLQRIRLFFGTGFLGCFTTYSTFAVTNAQLIDNGDVPKAIAYGLLTVITGFLAAAIGMAIASKISPTEEPHS</sequence>
<dbReference type="GO" id="GO:0062054">
    <property type="term" value="F:fluoride channel activity"/>
    <property type="evidence" value="ECO:0007669"/>
    <property type="project" value="UniProtKB-UniRule"/>
</dbReference>
<dbReference type="Pfam" id="PF02537">
    <property type="entry name" value="CRCB"/>
    <property type="match status" value="1"/>
</dbReference>
<dbReference type="OrthoDB" id="4408652at2"/>
<dbReference type="Proteomes" id="UP000280344">
    <property type="component" value="Chromosome"/>
</dbReference>
<dbReference type="KEGG" id="flh:EJ997_04720"/>
<feature type="binding site" evidence="10">
    <location>
        <position position="93"/>
    </location>
    <ligand>
        <name>Na(+)</name>
        <dbReference type="ChEBI" id="CHEBI:29101"/>
        <note>structural</note>
    </ligand>
</feature>
<keyword evidence="3 10" id="KW-0812">Transmembrane</keyword>
<evidence type="ECO:0000256" key="5">
    <source>
        <dbReference type="ARBA" id="ARBA00023136"/>
    </source>
</evidence>
<feature type="transmembrane region" description="Helical" evidence="10">
    <location>
        <begin position="12"/>
        <end position="31"/>
    </location>
</feature>
<feature type="transmembrane region" description="Helical" evidence="10">
    <location>
        <begin position="46"/>
        <end position="68"/>
    </location>
</feature>
<accession>A0A3S9PWT5</accession>
<keyword evidence="2 10" id="KW-1003">Cell membrane</keyword>
<dbReference type="AlphaFoldDB" id="A0A3S9PWT5"/>
<dbReference type="GO" id="GO:0046872">
    <property type="term" value="F:metal ion binding"/>
    <property type="evidence" value="ECO:0007669"/>
    <property type="project" value="UniProtKB-KW"/>
</dbReference>
<dbReference type="InterPro" id="IPR003691">
    <property type="entry name" value="FluC"/>
</dbReference>
<protein>
    <recommendedName>
        <fullName evidence="10">Fluoride-specific ion channel FluC</fullName>
    </recommendedName>
</protein>
<evidence type="ECO:0000256" key="4">
    <source>
        <dbReference type="ARBA" id="ARBA00022989"/>
    </source>
</evidence>
<comment type="similarity">
    <text evidence="7 10">Belongs to the fluoride channel Fluc/FEX (TC 1.A.43) family.</text>
</comment>
<feature type="transmembrane region" description="Helical" evidence="10">
    <location>
        <begin position="114"/>
        <end position="136"/>
    </location>
</feature>
<gene>
    <name evidence="10" type="primary">fluC</name>
    <name evidence="10" type="synonym">crcB</name>
    <name evidence="11" type="ORF">EJ997_04720</name>
</gene>
<keyword evidence="12" id="KW-1185">Reference proteome</keyword>
<keyword evidence="10" id="KW-0406">Ion transport</keyword>
<evidence type="ECO:0000256" key="9">
    <source>
        <dbReference type="ARBA" id="ARBA00049940"/>
    </source>
</evidence>
<evidence type="ECO:0000313" key="11">
    <source>
        <dbReference type="EMBL" id="AZQ76752.1"/>
    </source>
</evidence>
<evidence type="ECO:0000313" key="12">
    <source>
        <dbReference type="Proteomes" id="UP000280344"/>
    </source>
</evidence>
<proteinExistence type="inferred from homology"/>
<evidence type="ECO:0000256" key="7">
    <source>
        <dbReference type="ARBA" id="ARBA00035120"/>
    </source>
</evidence>
<evidence type="ECO:0000256" key="3">
    <source>
        <dbReference type="ARBA" id="ARBA00022692"/>
    </source>
</evidence>
<keyword evidence="10" id="KW-0479">Metal-binding</keyword>
<comment type="activity regulation">
    <text evidence="10">Na(+) is not transported, but it plays an essential structural role and its presence is essential for fluoride channel function.</text>
</comment>
<comment type="catalytic activity">
    <reaction evidence="8">
        <text>fluoride(in) = fluoride(out)</text>
        <dbReference type="Rhea" id="RHEA:76159"/>
        <dbReference type="ChEBI" id="CHEBI:17051"/>
    </reaction>
    <physiologicalReaction direction="left-to-right" evidence="8">
        <dbReference type="Rhea" id="RHEA:76160"/>
    </physiologicalReaction>
</comment>
<dbReference type="EMBL" id="CP034593">
    <property type="protein sequence ID" value="AZQ76752.1"/>
    <property type="molecule type" value="Genomic_DNA"/>
</dbReference>
<keyword evidence="5 10" id="KW-0472">Membrane</keyword>
<feature type="transmembrane region" description="Helical" evidence="10">
    <location>
        <begin position="80"/>
        <end position="102"/>
    </location>
</feature>
<feature type="binding site" evidence="10">
    <location>
        <position position="90"/>
    </location>
    <ligand>
        <name>Na(+)</name>
        <dbReference type="ChEBI" id="CHEBI:29101"/>
        <note>structural</note>
    </ligand>
</feature>
<evidence type="ECO:0000256" key="2">
    <source>
        <dbReference type="ARBA" id="ARBA00022475"/>
    </source>
</evidence>
<dbReference type="GO" id="GO:0140114">
    <property type="term" value="P:cellular detoxification of fluoride"/>
    <property type="evidence" value="ECO:0007669"/>
    <property type="project" value="UniProtKB-UniRule"/>
</dbReference>
<organism evidence="11 12">
    <name type="scientific">Flaviflexus ciconiae</name>
    <dbReference type="NCBI Taxonomy" id="2496867"/>
    <lineage>
        <taxon>Bacteria</taxon>
        <taxon>Bacillati</taxon>
        <taxon>Actinomycetota</taxon>
        <taxon>Actinomycetes</taxon>
        <taxon>Actinomycetales</taxon>
        <taxon>Actinomycetaceae</taxon>
        <taxon>Flaviflexus</taxon>
    </lineage>
</organism>
<evidence type="ECO:0000256" key="6">
    <source>
        <dbReference type="ARBA" id="ARBA00023303"/>
    </source>
</evidence>
<keyword evidence="10" id="KW-0915">Sodium</keyword>
<dbReference type="PANTHER" id="PTHR28259">
    <property type="entry name" value="FLUORIDE EXPORT PROTEIN 1-RELATED"/>
    <property type="match status" value="1"/>
</dbReference>
<keyword evidence="4 10" id="KW-1133">Transmembrane helix</keyword>
<name>A0A3S9PWT5_9ACTO</name>
<dbReference type="HAMAP" id="MF_00454">
    <property type="entry name" value="FluC"/>
    <property type="match status" value="1"/>
</dbReference>
<comment type="subcellular location">
    <subcellularLocation>
        <location evidence="1 10">Cell membrane</location>
        <topology evidence="1 10">Multi-pass membrane protein</topology>
    </subcellularLocation>
</comment>
<dbReference type="GO" id="GO:0005886">
    <property type="term" value="C:plasma membrane"/>
    <property type="evidence" value="ECO:0007669"/>
    <property type="project" value="UniProtKB-SubCell"/>
</dbReference>
<evidence type="ECO:0000256" key="1">
    <source>
        <dbReference type="ARBA" id="ARBA00004651"/>
    </source>
</evidence>
<evidence type="ECO:0000256" key="8">
    <source>
        <dbReference type="ARBA" id="ARBA00035585"/>
    </source>
</evidence>
<keyword evidence="6 10" id="KW-0407">Ion channel</keyword>